<evidence type="ECO:0000313" key="3">
    <source>
        <dbReference type="Proteomes" id="UP001054902"/>
    </source>
</evidence>
<accession>A0AAD3HAI6</accession>
<comment type="caution">
    <text evidence="2">The sequence shown here is derived from an EMBL/GenBank/DDBJ whole genome shotgun (WGS) entry which is preliminary data.</text>
</comment>
<dbReference type="EMBL" id="BLLK01000051">
    <property type="protein sequence ID" value="GFH55998.1"/>
    <property type="molecule type" value="Genomic_DNA"/>
</dbReference>
<dbReference type="Proteomes" id="UP001054902">
    <property type="component" value="Unassembled WGS sequence"/>
</dbReference>
<evidence type="ECO:0000256" key="1">
    <source>
        <dbReference type="SAM" id="MobiDB-lite"/>
    </source>
</evidence>
<evidence type="ECO:0000313" key="2">
    <source>
        <dbReference type="EMBL" id="GFH55998.1"/>
    </source>
</evidence>
<reference evidence="2 3" key="1">
    <citation type="journal article" date="2021" name="Sci. Rep.">
        <title>The genome of the diatom Chaetoceros tenuissimus carries an ancient integrated fragment of an extant virus.</title>
        <authorList>
            <person name="Hongo Y."/>
            <person name="Kimura K."/>
            <person name="Takaki Y."/>
            <person name="Yoshida Y."/>
            <person name="Baba S."/>
            <person name="Kobayashi G."/>
            <person name="Nagasaki K."/>
            <person name="Hano T."/>
            <person name="Tomaru Y."/>
        </authorList>
    </citation>
    <scope>NUCLEOTIDE SEQUENCE [LARGE SCALE GENOMIC DNA]</scope>
    <source>
        <strain evidence="2 3">NIES-3715</strain>
    </source>
</reference>
<dbReference type="AlphaFoldDB" id="A0AAD3HAI6"/>
<organism evidence="2 3">
    <name type="scientific">Chaetoceros tenuissimus</name>
    <dbReference type="NCBI Taxonomy" id="426638"/>
    <lineage>
        <taxon>Eukaryota</taxon>
        <taxon>Sar</taxon>
        <taxon>Stramenopiles</taxon>
        <taxon>Ochrophyta</taxon>
        <taxon>Bacillariophyta</taxon>
        <taxon>Coscinodiscophyceae</taxon>
        <taxon>Chaetocerotophycidae</taxon>
        <taxon>Chaetocerotales</taxon>
        <taxon>Chaetocerotaceae</taxon>
        <taxon>Chaetoceros</taxon>
    </lineage>
</organism>
<dbReference type="Gene3D" id="3.60.130.30">
    <property type="match status" value="1"/>
</dbReference>
<sequence length="390" mass="45084">MLNLSKKWSNETIALLLGYRLSSTETSSNTQHIIIDGCEIQVPLKVYRKCPFQIERVSPTCAKLVFASEHARKHVVESYDSLAVPATHCYHYYTFSKERETKISLDFVKGEINDEEYEHDQASTFENLSPPLHMQLMALSNDELESRILGLIPKNAKDHDRLDGGSLENNESLEKNNKRKRKRLPKHCKVQRHAELAMTLCELLSYERKQILLDAIPIAKEYTTPVLNYLRKTTLWPPREKQRKGVNSGNYLTVRKKHPDDMREIWDLCQKLLHSIDDSIRYSALAITRNFRGSPHVDLHDTTYQHVIALGDFEHGGRLCVDYGAQTFSINVKNRLARIDGRNVHWVERCGTGERFSVVYYSTDKVDHTDTVDQGLHNEWMEKESNTSNK</sequence>
<keyword evidence="3" id="KW-1185">Reference proteome</keyword>
<proteinExistence type="predicted"/>
<feature type="region of interest" description="Disordered" evidence="1">
    <location>
        <begin position="159"/>
        <end position="185"/>
    </location>
</feature>
<gene>
    <name evidence="2" type="ORF">CTEN210_12474</name>
</gene>
<name>A0AAD3HAI6_9STRA</name>
<protein>
    <submittedName>
        <fullName evidence="2">Uncharacterized protein</fullName>
    </submittedName>
</protein>